<keyword evidence="2" id="KW-1185">Reference proteome</keyword>
<reference evidence="1" key="1">
    <citation type="submission" date="2021-06" db="EMBL/GenBank/DDBJ databases">
        <authorList>
            <person name="Kallberg Y."/>
            <person name="Tangrot J."/>
            <person name="Rosling A."/>
        </authorList>
    </citation>
    <scope>NUCLEOTIDE SEQUENCE</scope>
    <source>
        <strain evidence="1">28 12/20/2015</strain>
    </source>
</reference>
<accession>A0ACA9R9W6</accession>
<gene>
    <name evidence="1" type="ORF">SPELUC_LOCUS16549</name>
</gene>
<sequence length="105" mass="12637">ERERNNDQEGVIAEGQREQTNRISDNNQEVEIKETSVLSRRQRRKLKKKLAISQYYKTKPGRSTVSDEVIQELVKKLPNRPFRKNKNNYYDFEPLYIDYRAYNLV</sequence>
<organism evidence="1 2">
    <name type="scientific">Cetraspora pellucida</name>
    <dbReference type="NCBI Taxonomy" id="1433469"/>
    <lineage>
        <taxon>Eukaryota</taxon>
        <taxon>Fungi</taxon>
        <taxon>Fungi incertae sedis</taxon>
        <taxon>Mucoromycota</taxon>
        <taxon>Glomeromycotina</taxon>
        <taxon>Glomeromycetes</taxon>
        <taxon>Diversisporales</taxon>
        <taxon>Gigasporaceae</taxon>
        <taxon>Cetraspora</taxon>
    </lineage>
</organism>
<feature type="non-terminal residue" evidence="1">
    <location>
        <position position="1"/>
    </location>
</feature>
<evidence type="ECO:0000313" key="1">
    <source>
        <dbReference type="EMBL" id="CAG8782811.1"/>
    </source>
</evidence>
<dbReference type="EMBL" id="CAJVPW010062005">
    <property type="protein sequence ID" value="CAG8782811.1"/>
    <property type="molecule type" value="Genomic_DNA"/>
</dbReference>
<evidence type="ECO:0000313" key="2">
    <source>
        <dbReference type="Proteomes" id="UP000789366"/>
    </source>
</evidence>
<dbReference type="Proteomes" id="UP000789366">
    <property type="component" value="Unassembled WGS sequence"/>
</dbReference>
<protein>
    <submittedName>
        <fullName evidence="1">1153_t:CDS:1</fullName>
    </submittedName>
</protein>
<comment type="caution">
    <text evidence="1">The sequence shown here is derived from an EMBL/GenBank/DDBJ whole genome shotgun (WGS) entry which is preliminary data.</text>
</comment>
<name>A0ACA9R9W6_9GLOM</name>
<proteinExistence type="predicted"/>